<dbReference type="EMBL" id="BSSA01000001">
    <property type="protein sequence ID" value="GLW68243.1"/>
    <property type="molecule type" value="Genomic_DNA"/>
</dbReference>
<dbReference type="AlphaFoldDB" id="A0A9W6Q4E8"/>
<comment type="caution">
    <text evidence="2">The sequence shown here is derived from an EMBL/GenBank/DDBJ whole genome shotgun (WGS) entry which is preliminary data.</text>
</comment>
<gene>
    <name evidence="2" type="ORF">Kpho02_05420</name>
</gene>
<evidence type="ECO:0000259" key="1">
    <source>
        <dbReference type="Pfam" id="PF13592"/>
    </source>
</evidence>
<organism evidence="2 3">
    <name type="scientific">Kitasatospora phosalacinea</name>
    <dbReference type="NCBI Taxonomy" id="2065"/>
    <lineage>
        <taxon>Bacteria</taxon>
        <taxon>Bacillati</taxon>
        <taxon>Actinomycetota</taxon>
        <taxon>Actinomycetes</taxon>
        <taxon>Kitasatosporales</taxon>
        <taxon>Streptomycetaceae</taxon>
        <taxon>Kitasatospora</taxon>
    </lineage>
</organism>
<proteinExistence type="predicted"/>
<feature type="domain" description="Winged helix-turn helix" evidence="1">
    <location>
        <begin position="1"/>
        <end position="56"/>
    </location>
</feature>
<protein>
    <recommendedName>
        <fullName evidence="1">Winged helix-turn helix domain-containing protein</fullName>
    </recommendedName>
</protein>
<dbReference type="Pfam" id="PF13592">
    <property type="entry name" value="HTH_33"/>
    <property type="match status" value="1"/>
</dbReference>
<evidence type="ECO:0000313" key="3">
    <source>
        <dbReference type="Proteomes" id="UP001165041"/>
    </source>
</evidence>
<dbReference type="Proteomes" id="UP001165041">
    <property type="component" value="Unassembled WGS sequence"/>
</dbReference>
<sequence>MWTRAIVGDLIALLYRVRLTEQDVGKYPKRWGLPFQRPDKRAIEQNPEAVRARREERWPTIRAKAREEGAEVLFADQSGVRSDQVSGRTRAPRGRTPTMRRTLRGLLLGTPSATTGGSPCSGARPLPSSATAGLWPGSTAIPRKVRGPHGTTCPPCRQCYVGRVGTDDGICIWEVCRKEAAINS</sequence>
<accession>A0A9W6Q4E8</accession>
<evidence type="ECO:0000313" key="2">
    <source>
        <dbReference type="EMBL" id="GLW68243.1"/>
    </source>
</evidence>
<dbReference type="InterPro" id="IPR025959">
    <property type="entry name" value="Winged_HTH_dom"/>
</dbReference>
<name>A0A9W6Q4E8_9ACTN</name>
<reference evidence="2" key="1">
    <citation type="submission" date="2023-02" db="EMBL/GenBank/DDBJ databases">
        <title>Kitasatospora phosalacinea NBRC 14627.</title>
        <authorList>
            <person name="Ichikawa N."/>
            <person name="Sato H."/>
            <person name="Tonouchi N."/>
        </authorList>
    </citation>
    <scope>NUCLEOTIDE SEQUENCE</scope>
    <source>
        <strain evidence="2">NBRC 14627</strain>
    </source>
</reference>